<evidence type="ECO:0000256" key="1">
    <source>
        <dbReference type="SAM" id="MobiDB-lite"/>
    </source>
</evidence>
<dbReference type="SUPFAM" id="SSF48371">
    <property type="entry name" value="ARM repeat"/>
    <property type="match status" value="1"/>
</dbReference>
<dbReference type="STRING" id="767519.SAMN05216559_4112"/>
<name>A0A1I6MAG8_9EURY</name>
<feature type="region of interest" description="Disordered" evidence="1">
    <location>
        <begin position="1"/>
        <end position="24"/>
    </location>
</feature>
<keyword evidence="3" id="KW-1185">Reference proteome</keyword>
<organism evidence="2 3">
    <name type="scientific">Halomicrobium zhouii</name>
    <dbReference type="NCBI Taxonomy" id="767519"/>
    <lineage>
        <taxon>Archaea</taxon>
        <taxon>Methanobacteriati</taxon>
        <taxon>Methanobacteriota</taxon>
        <taxon>Stenosarchaea group</taxon>
        <taxon>Halobacteria</taxon>
        <taxon>Halobacteriales</taxon>
        <taxon>Haloarculaceae</taxon>
        <taxon>Halomicrobium</taxon>
    </lineage>
</organism>
<accession>A0A1I6MAG8</accession>
<feature type="compositionally biased region" description="Polar residues" evidence="1">
    <location>
        <begin position="1"/>
        <end position="14"/>
    </location>
</feature>
<gene>
    <name evidence="2" type="ORF">SAMN05216559_4112</name>
</gene>
<reference evidence="2 3" key="1">
    <citation type="submission" date="2016-10" db="EMBL/GenBank/DDBJ databases">
        <authorList>
            <person name="de Groot N.N."/>
        </authorList>
    </citation>
    <scope>NUCLEOTIDE SEQUENCE [LARGE SCALE GENOMIC DNA]</scope>
    <source>
        <strain evidence="2 3">CGMCC 1.10457</strain>
    </source>
</reference>
<protein>
    <recommendedName>
        <fullName evidence="4">HEAT repeat-containing protein</fullName>
    </recommendedName>
</protein>
<evidence type="ECO:0000313" key="2">
    <source>
        <dbReference type="EMBL" id="SFS12716.1"/>
    </source>
</evidence>
<dbReference type="EMBL" id="FOZK01000006">
    <property type="protein sequence ID" value="SFS12716.1"/>
    <property type="molecule type" value="Genomic_DNA"/>
</dbReference>
<dbReference type="InterPro" id="IPR011989">
    <property type="entry name" value="ARM-like"/>
</dbReference>
<evidence type="ECO:0008006" key="4">
    <source>
        <dbReference type="Google" id="ProtNLM"/>
    </source>
</evidence>
<evidence type="ECO:0000313" key="3">
    <source>
        <dbReference type="Proteomes" id="UP000199062"/>
    </source>
</evidence>
<dbReference type="Proteomes" id="UP000199062">
    <property type="component" value="Unassembled WGS sequence"/>
</dbReference>
<proteinExistence type="predicted"/>
<dbReference type="InterPro" id="IPR016024">
    <property type="entry name" value="ARM-type_fold"/>
</dbReference>
<sequence length="341" mass="36353">MRQSNVDSSDQSSPGRRLPELVADGDHERALERADALATAPVDQRKAELQSLRAVAEDDPTAVGPVAPALERFLADDERAVRLSTAKLFVAVAEGDPGAVAPVAQALADRLADESEFYYVRARAAEALGYVAVERPDDALSPEVLADLRVGLSFDEPEVTVKLAKALEHVALGNPGRIRHHADTLAEHLDDDRDLVRYHLATALVVVACDSPEAIADTRDALVARLADENDYVRGRAAEALGVLAHSTDADRSRAAPRLEELRDEEGFVADRARFAARAVKGEEAPSGRVADVGSPEAIREQTEEIAEAIAAPDADGECPHCGLALPEPGPPMCPRCGAPR</sequence>
<dbReference type="Gene3D" id="1.25.10.10">
    <property type="entry name" value="Leucine-rich Repeat Variant"/>
    <property type="match status" value="2"/>
</dbReference>
<dbReference type="AlphaFoldDB" id="A0A1I6MAG8"/>